<dbReference type="InterPro" id="IPR011704">
    <property type="entry name" value="ATPase_dyneun-rel_AAA"/>
</dbReference>
<name>A0A845GGU8_9BURK</name>
<dbReference type="SUPFAM" id="SSF52540">
    <property type="entry name" value="P-loop containing nucleoside triphosphate hydrolases"/>
    <property type="match status" value="1"/>
</dbReference>
<dbReference type="GO" id="GO:0016887">
    <property type="term" value="F:ATP hydrolysis activity"/>
    <property type="evidence" value="ECO:0007669"/>
    <property type="project" value="InterPro"/>
</dbReference>
<evidence type="ECO:0000256" key="1">
    <source>
        <dbReference type="ARBA" id="ARBA00009417"/>
    </source>
</evidence>
<dbReference type="PANTHER" id="PTHR48103:SF2">
    <property type="entry name" value="MIDASIN"/>
    <property type="match status" value="1"/>
</dbReference>
<keyword evidence="3" id="KW-0067">ATP-binding</keyword>
<organism evidence="6 7">
    <name type="scientific">Duganella vulcania</name>
    <dbReference type="NCBI Taxonomy" id="2692166"/>
    <lineage>
        <taxon>Bacteria</taxon>
        <taxon>Pseudomonadati</taxon>
        <taxon>Pseudomonadota</taxon>
        <taxon>Betaproteobacteria</taxon>
        <taxon>Burkholderiales</taxon>
        <taxon>Oxalobacteraceae</taxon>
        <taxon>Telluria group</taxon>
        <taxon>Duganella</taxon>
    </lineage>
</organism>
<dbReference type="GO" id="GO:0030687">
    <property type="term" value="C:preribosome, large subunit precursor"/>
    <property type="evidence" value="ECO:0007669"/>
    <property type="project" value="TreeGrafter"/>
</dbReference>
<evidence type="ECO:0000259" key="5">
    <source>
        <dbReference type="Pfam" id="PF08406"/>
    </source>
</evidence>
<dbReference type="InterPro" id="IPR027417">
    <property type="entry name" value="P-loop_NTPase"/>
</dbReference>
<dbReference type="CDD" id="cd00009">
    <property type="entry name" value="AAA"/>
    <property type="match status" value="1"/>
</dbReference>
<dbReference type="AlphaFoldDB" id="A0A845GGU8"/>
<accession>A0A845GGU8</accession>
<dbReference type="Pfam" id="PF07728">
    <property type="entry name" value="AAA_5"/>
    <property type="match status" value="1"/>
</dbReference>
<dbReference type="RefSeq" id="WP_161081998.1">
    <property type="nucleotide sequence ID" value="NZ_WWCX01000001.1"/>
</dbReference>
<proteinExistence type="inferred from homology"/>
<dbReference type="InterPro" id="IPR013615">
    <property type="entry name" value="CbbQ_C"/>
</dbReference>
<gene>
    <name evidence="6" type="ORF">GTP90_02560</name>
</gene>
<dbReference type="EMBL" id="WWCX01000001">
    <property type="protein sequence ID" value="MYM92740.1"/>
    <property type="molecule type" value="Genomic_DNA"/>
</dbReference>
<reference evidence="6" key="1">
    <citation type="submission" date="2019-12" db="EMBL/GenBank/DDBJ databases">
        <title>Novel species isolated from a subtropical stream in China.</title>
        <authorList>
            <person name="Lu H."/>
        </authorList>
    </citation>
    <scope>NUCLEOTIDE SEQUENCE [LARGE SCALE GENOMIC DNA]</scope>
    <source>
        <strain evidence="6">FT81W</strain>
    </source>
</reference>
<evidence type="ECO:0000313" key="6">
    <source>
        <dbReference type="EMBL" id="MYM92740.1"/>
    </source>
</evidence>
<comment type="caution">
    <text evidence="6">The sequence shown here is derived from an EMBL/GenBank/DDBJ whole genome shotgun (WGS) entry which is preliminary data.</text>
</comment>
<evidence type="ECO:0000259" key="4">
    <source>
        <dbReference type="Pfam" id="PF07728"/>
    </source>
</evidence>
<protein>
    <submittedName>
        <fullName evidence="6">AAA domain-containing protein</fullName>
    </submittedName>
</protein>
<feature type="domain" description="CbbQ/NirQ/NorQ C-terminal" evidence="5">
    <location>
        <begin position="306"/>
        <end position="390"/>
    </location>
</feature>
<evidence type="ECO:0000313" key="7">
    <source>
        <dbReference type="Proteomes" id="UP000447355"/>
    </source>
</evidence>
<keyword evidence="2" id="KW-0547">Nucleotide-binding</keyword>
<dbReference type="PANTHER" id="PTHR48103">
    <property type="entry name" value="MIDASIN-RELATED"/>
    <property type="match status" value="1"/>
</dbReference>
<dbReference type="GO" id="GO:0005524">
    <property type="term" value="F:ATP binding"/>
    <property type="evidence" value="ECO:0007669"/>
    <property type="project" value="UniProtKB-KW"/>
</dbReference>
<dbReference type="Proteomes" id="UP000447355">
    <property type="component" value="Unassembled WGS sequence"/>
</dbReference>
<comment type="similarity">
    <text evidence="1">Belongs to the CbbQ/NirQ/NorQ/GpvN family.</text>
</comment>
<dbReference type="Gene3D" id="3.40.50.300">
    <property type="entry name" value="P-loop containing nucleotide triphosphate hydrolases"/>
    <property type="match status" value="1"/>
</dbReference>
<sequence>MHENLIKQLGVTKTALFHLMNAINSGKVVPEDILSKFDEAVHKSQLLESAVALPQAAVRAVDSKSAAQRRDEFIKMHAKQPKEFDASVLGINGFPLPLKGYAEPNAFVPREGSDYVLRPDLLRVMIAWLLGGSMDSCLHFFGPTGSGKTSFARRVAELLNIPVLSYTCNQDTDMDHLLGHYVVNESGGMVWKDGPVTLAVRAGWWVQLNEMDYASPAVLAGLNDIMEGRGFYLTATNEFIEFHPDARIMVTSNTSGMGDQTGGSYVGTQQQNLAFLDRLESIPVDYMDSAAEVSLVQMDLGPLANILPELAPRLVKVATQIRAQYMGENAASSALEVTMSTRALRRWARKILLFKNIASKGEDPIQFALGLALTNKCTRPTQHAIANLVTAEVGAWASLTKPSVAAAATGT</sequence>
<dbReference type="Pfam" id="PF08406">
    <property type="entry name" value="CbbQ_C"/>
    <property type="match status" value="1"/>
</dbReference>
<feature type="domain" description="ATPase dynein-related AAA" evidence="4">
    <location>
        <begin position="141"/>
        <end position="256"/>
    </location>
</feature>
<evidence type="ECO:0000256" key="3">
    <source>
        <dbReference type="ARBA" id="ARBA00022840"/>
    </source>
</evidence>
<evidence type="ECO:0000256" key="2">
    <source>
        <dbReference type="ARBA" id="ARBA00022741"/>
    </source>
</evidence>
<dbReference type="GO" id="GO:0000027">
    <property type="term" value="P:ribosomal large subunit assembly"/>
    <property type="evidence" value="ECO:0007669"/>
    <property type="project" value="TreeGrafter"/>
</dbReference>